<protein>
    <recommendedName>
        <fullName evidence="3">Phosphodiester glycosidase domain-containing protein</fullName>
    </recommendedName>
</protein>
<dbReference type="RefSeq" id="WP_377603269.1">
    <property type="nucleotide sequence ID" value="NZ_JBHUME010000008.1"/>
</dbReference>
<organism evidence="1 2">
    <name type="scientific">Paenibacillus gansuensis</name>
    <dbReference type="NCBI Taxonomy" id="306542"/>
    <lineage>
        <taxon>Bacteria</taxon>
        <taxon>Bacillati</taxon>
        <taxon>Bacillota</taxon>
        <taxon>Bacilli</taxon>
        <taxon>Bacillales</taxon>
        <taxon>Paenibacillaceae</taxon>
        <taxon>Paenibacillus</taxon>
    </lineage>
</organism>
<accession>A0ABW5PE61</accession>
<sequence>MLIAALAFSLPGFRTGEPAPPFPDPPTAYTYREVRASNGVVLHTMKTSPRNVRLEAVSTNVLETRRYGINGGFFYNGDLLSIAVQNDRPVTRERGAFGSGWTNVKYSRGTLVWDGAARAWSVQQAASAGELAVSDRSEYWAQGGISMSLRDEARWAEQAAKEAMPFAADRRMRTGLVYNTGLNVWFIVSPVPCTAAEFRSAILETVGSGTLVDGIFLDGDGSSQMQCTEVQLPGDSRSVYQMLTLIN</sequence>
<dbReference type="EMBL" id="JBHUME010000008">
    <property type="protein sequence ID" value="MFD2613270.1"/>
    <property type="molecule type" value="Genomic_DNA"/>
</dbReference>
<gene>
    <name evidence="1" type="ORF">ACFSUF_12640</name>
</gene>
<evidence type="ECO:0008006" key="3">
    <source>
        <dbReference type="Google" id="ProtNLM"/>
    </source>
</evidence>
<proteinExistence type="predicted"/>
<evidence type="ECO:0000313" key="2">
    <source>
        <dbReference type="Proteomes" id="UP001597541"/>
    </source>
</evidence>
<reference evidence="2" key="1">
    <citation type="journal article" date="2019" name="Int. J. Syst. Evol. Microbiol.">
        <title>The Global Catalogue of Microorganisms (GCM) 10K type strain sequencing project: providing services to taxonomists for standard genome sequencing and annotation.</title>
        <authorList>
            <consortium name="The Broad Institute Genomics Platform"/>
            <consortium name="The Broad Institute Genome Sequencing Center for Infectious Disease"/>
            <person name="Wu L."/>
            <person name="Ma J."/>
        </authorList>
    </citation>
    <scope>NUCLEOTIDE SEQUENCE [LARGE SCALE GENOMIC DNA]</scope>
    <source>
        <strain evidence="2">KCTC 3950</strain>
    </source>
</reference>
<keyword evidence="2" id="KW-1185">Reference proteome</keyword>
<evidence type="ECO:0000313" key="1">
    <source>
        <dbReference type="EMBL" id="MFD2613270.1"/>
    </source>
</evidence>
<dbReference type="Proteomes" id="UP001597541">
    <property type="component" value="Unassembled WGS sequence"/>
</dbReference>
<name>A0ABW5PE61_9BACL</name>
<comment type="caution">
    <text evidence="1">The sequence shown here is derived from an EMBL/GenBank/DDBJ whole genome shotgun (WGS) entry which is preliminary data.</text>
</comment>